<feature type="domain" description="Protein kinase" evidence="8">
    <location>
        <begin position="12"/>
        <end position="272"/>
    </location>
</feature>
<proteinExistence type="predicted"/>
<keyword evidence="5 9" id="KW-0418">Kinase</keyword>
<gene>
    <name evidence="9" type="ORF">GPJ59_33505</name>
</gene>
<comment type="caution">
    <text evidence="9">The sequence shown here is derived from an EMBL/GenBank/DDBJ whole genome shotgun (WGS) entry which is preliminary data.</text>
</comment>
<accession>A0ABS6ZFV1</accession>
<dbReference type="PANTHER" id="PTHR43289">
    <property type="entry name" value="MITOGEN-ACTIVATED PROTEIN KINASE KINASE KINASE 20-RELATED"/>
    <property type="match status" value="1"/>
</dbReference>
<feature type="binding site" evidence="7">
    <location>
        <position position="41"/>
    </location>
    <ligand>
        <name>ATP</name>
        <dbReference type="ChEBI" id="CHEBI:30616"/>
    </ligand>
</feature>
<dbReference type="EC" id="2.7.11.1" evidence="1"/>
<evidence type="ECO:0000256" key="7">
    <source>
        <dbReference type="PROSITE-ProRule" id="PRU10141"/>
    </source>
</evidence>
<evidence type="ECO:0000256" key="4">
    <source>
        <dbReference type="ARBA" id="ARBA00022741"/>
    </source>
</evidence>
<dbReference type="PROSITE" id="PS00108">
    <property type="entry name" value="PROTEIN_KINASE_ST"/>
    <property type="match status" value="1"/>
</dbReference>
<evidence type="ECO:0000313" key="10">
    <source>
        <dbReference type="Proteomes" id="UP000812013"/>
    </source>
</evidence>
<evidence type="ECO:0000256" key="1">
    <source>
        <dbReference type="ARBA" id="ARBA00012513"/>
    </source>
</evidence>
<dbReference type="SMART" id="SM00220">
    <property type="entry name" value="S_TKc"/>
    <property type="match status" value="1"/>
</dbReference>
<dbReference type="PANTHER" id="PTHR43289:SF6">
    <property type="entry name" value="SERINE_THREONINE-PROTEIN KINASE NEKL-3"/>
    <property type="match status" value="1"/>
</dbReference>
<keyword evidence="10" id="KW-1185">Reference proteome</keyword>
<dbReference type="Proteomes" id="UP000812013">
    <property type="component" value="Unassembled WGS sequence"/>
</dbReference>
<dbReference type="RefSeq" id="WP_219671698.1">
    <property type="nucleotide sequence ID" value="NZ_WTFF01000441.1"/>
</dbReference>
<feature type="non-terminal residue" evidence="9">
    <location>
        <position position="290"/>
    </location>
</feature>
<dbReference type="EMBL" id="WTFF01000441">
    <property type="protein sequence ID" value="MBW5486632.1"/>
    <property type="molecule type" value="Genomic_DNA"/>
</dbReference>
<keyword evidence="3" id="KW-0808">Transferase</keyword>
<dbReference type="Gene3D" id="1.10.510.10">
    <property type="entry name" value="Transferase(Phosphotransferase) domain 1"/>
    <property type="match status" value="1"/>
</dbReference>
<dbReference type="InterPro" id="IPR011009">
    <property type="entry name" value="Kinase-like_dom_sf"/>
</dbReference>
<evidence type="ECO:0000256" key="3">
    <source>
        <dbReference type="ARBA" id="ARBA00022679"/>
    </source>
</evidence>
<dbReference type="SUPFAM" id="SSF56112">
    <property type="entry name" value="Protein kinase-like (PK-like)"/>
    <property type="match status" value="1"/>
</dbReference>
<dbReference type="Gene3D" id="3.30.200.20">
    <property type="entry name" value="Phosphorylase Kinase, domain 1"/>
    <property type="match status" value="1"/>
</dbReference>
<organism evidence="9 10">
    <name type="scientific">Streptomyces bambusae</name>
    <dbReference type="NCBI Taxonomy" id="1550616"/>
    <lineage>
        <taxon>Bacteria</taxon>
        <taxon>Bacillati</taxon>
        <taxon>Actinomycetota</taxon>
        <taxon>Actinomycetes</taxon>
        <taxon>Kitasatosporales</taxon>
        <taxon>Streptomycetaceae</taxon>
        <taxon>Streptomyces</taxon>
    </lineage>
</organism>
<keyword evidence="2" id="KW-0723">Serine/threonine-protein kinase</keyword>
<dbReference type="GO" id="GO:0016301">
    <property type="term" value="F:kinase activity"/>
    <property type="evidence" value="ECO:0007669"/>
    <property type="project" value="UniProtKB-KW"/>
</dbReference>
<evidence type="ECO:0000259" key="8">
    <source>
        <dbReference type="PROSITE" id="PS50011"/>
    </source>
</evidence>
<dbReference type="CDD" id="cd14014">
    <property type="entry name" value="STKc_PknB_like"/>
    <property type="match status" value="1"/>
</dbReference>
<evidence type="ECO:0000256" key="2">
    <source>
        <dbReference type="ARBA" id="ARBA00022527"/>
    </source>
</evidence>
<dbReference type="Pfam" id="PF00069">
    <property type="entry name" value="Pkinase"/>
    <property type="match status" value="1"/>
</dbReference>
<protein>
    <recommendedName>
        <fullName evidence="1">non-specific serine/threonine protein kinase</fullName>
        <ecNumber evidence="1">2.7.11.1</ecNumber>
    </recommendedName>
</protein>
<dbReference type="InterPro" id="IPR017441">
    <property type="entry name" value="Protein_kinase_ATP_BS"/>
</dbReference>
<reference evidence="9 10" key="1">
    <citation type="submission" date="2019-12" db="EMBL/GenBank/DDBJ databases">
        <title>Genome sequence of Streptomyces bambusae.</title>
        <authorList>
            <person name="Bansal K."/>
            <person name="Choksket S."/>
            <person name="Korpole S."/>
            <person name="Patil P.B."/>
        </authorList>
    </citation>
    <scope>NUCLEOTIDE SEQUENCE [LARGE SCALE GENOMIC DNA]</scope>
    <source>
        <strain evidence="9 10">SK60</strain>
    </source>
</reference>
<name>A0ABS6ZFV1_9ACTN</name>
<dbReference type="InterPro" id="IPR008271">
    <property type="entry name" value="Ser/Thr_kinase_AS"/>
</dbReference>
<evidence type="ECO:0000256" key="5">
    <source>
        <dbReference type="ARBA" id="ARBA00022777"/>
    </source>
</evidence>
<evidence type="ECO:0000313" key="9">
    <source>
        <dbReference type="EMBL" id="MBW5486632.1"/>
    </source>
</evidence>
<sequence>MSAPGDVIDGRFELLERLGSGGMGTVWRALDRALHRDVAIKEVRQPPGDGHGAEGFDASRRLRERVLREARAQARISNPHVVTIYHIVDEGPHPWLVMELLPGDSLQQRLELGPLRPAEAARIGSEVLAGLRAAHAAGIHHRDVKPANVLLRADGSAVLTDFGIAALQDATSLTRTGEVIGTPEYLAPERIRGADLPACDLWSLAMMLYVCVEGVSPMRRATTLATLAAVLDDPVPPPRRSGALGPVLAEVLVRDPAARPSAERLAALLEAVATGAGTPVAAPEPTRVDA</sequence>
<dbReference type="InterPro" id="IPR000719">
    <property type="entry name" value="Prot_kinase_dom"/>
</dbReference>
<dbReference type="PROSITE" id="PS00107">
    <property type="entry name" value="PROTEIN_KINASE_ATP"/>
    <property type="match status" value="1"/>
</dbReference>
<keyword evidence="4 7" id="KW-0547">Nucleotide-binding</keyword>
<evidence type="ECO:0000256" key="6">
    <source>
        <dbReference type="ARBA" id="ARBA00022840"/>
    </source>
</evidence>
<keyword evidence="6 7" id="KW-0067">ATP-binding</keyword>
<dbReference type="PROSITE" id="PS50011">
    <property type="entry name" value="PROTEIN_KINASE_DOM"/>
    <property type="match status" value="1"/>
</dbReference>